<dbReference type="EMBL" id="JACYXT010000011">
    <property type="protein sequence ID" value="MBD9726332.1"/>
    <property type="molecule type" value="Genomic_DNA"/>
</dbReference>
<evidence type="ECO:0000256" key="1">
    <source>
        <dbReference type="SAM" id="MobiDB-lite"/>
    </source>
</evidence>
<comment type="caution">
    <text evidence="2">The sequence shown here is derived from an EMBL/GenBank/DDBJ whole genome shotgun (WGS) entry which is preliminary data.</text>
</comment>
<feature type="compositionally biased region" description="Low complexity" evidence="1">
    <location>
        <begin position="80"/>
        <end position="92"/>
    </location>
</feature>
<dbReference type="RefSeq" id="WP_086796350.1">
    <property type="nucleotide sequence ID" value="NZ_CP119182.1"/>
</dbReference>
<evidence type="ECO:0000313" key="3">
    <source>
        <dbReference type="Proteomes" id="UP000661025"/>
    </source>
</evidence>
<name>A0A927L6I2_9ACTN</name>
<accession>A0A927L6I2</accession>
<protein>
    <submittedName>
        <fullName evidence="2">Uncharacterized protein</fullName>
    </submittedName>
</protein>
<dbReference type="AlphaFoldDB" id="A0A927L6I2"/>
<sequence>MIPLALLTVALVLHGSAEAMWALKGLIAGVAGVAVHDAVRIPMVVAGIWPDFIPRLGAWVVGSDEDQPFGGTWGATSVTAAASGWPSSSSAGRWRRSAPH</sequence>
<evidence type="ECO:0000313" key="2">
    <source>
        <dbReference type="EMBL" id="MBD9726332.1"/>
    </source>
</evidence>
<reference evidence="2" key="1">
    <citation type="submission" date="2020-09" db="EMBL/GenBank/DDBJ databases">
        <title>Streptomyces canutascabiei sp. nov., which causes potato common scab and is distributed across the world.</title>
        <authorList>
            <person name="Nguyen H.P."/>
            <person name="Weisberg A.J."/>
            <person name="Chang J.H."/>
            <person name="Clarke C.R."/>
        </authorList>
    </citation>
    <scope>NUCLEOTIDE SEQUENCE</scope>
    <source>
        <strain evidence="2">ID-01-6.2a</strain>
    </source>
</reference>
<feature type="region of interest" description="Disordered" evidence="1">
    <location>
        <begin position="80"/>
        <end position="100"/>
    </location>
</feature>
<dbReference type="Proteomes" id="UP000661025">
    <property type="component" value="Unassembled WGS sequence"/>
</dbReference>
<proteinExistence type="predicted"/>
<gene>
    <name evidence="2" type="ORF">IHE70_24550</name>
</gene>
<dbReference type="GeneID" id="79936483"/>
<organism evidence="2 3">
    <name type="scientific">Streptomyces caniscabiei</name>
    <dbReference type="NCBI Taxonomy" id="2746961"/>
    <lineage>
        <taxon>Bacteria</taxon>
        <taxon>Bacillati</taxon>
        <taxon>Actinomycetota</taxon>
        <taxon>Actinomycetes</taxon>
        <taxon>Kitasatosporales</taxon>
        <taxon>Streptomycetaceae</taxon>
        <taxon>Streptomyces</taxon>
    </lineage>
</organism>